<evidence type="ECO:0000256" key="2">
    <source>
        <dbReference type="SAM" id="Phobius"/>
    </source>
</evidence>
<evidence type="ECO:0000313" key="5">
    <source>
        <dbReference type="Proteomes" id="UP001148786"/>
    </source>
</evidence>
<organism evidence="4 5">
    <name type="scientific">Agrocybe chaxingu</name>
    <dbReference type="NCBI Taxonomy" id="84603"/>
    <lineage>
        <taxon>Eukaryota</taxon>
        <taxon>Fungi</taxon>
        <taxon>Dikarya</taxon>
        <taxon>Basidiomycota</taxon>
        <taxon>Agaricomycotina</taxon>
        <taxon>Agaricomycetes</taxon>
        <taxon>Agaricomycetidae</taxon>
        <taxon>Agaricales</taxon>
        <taxon>Agaricineae</taxon>
        <taxon>Strophariaceae</taxon>
        <taxon>Agrocybe</taxon>
    </lineage>
</organism>
<sequence>MSSVTNPPTRRDSNESKNGEGPGAGKDKVSCLCTVLALEEAAKLCQETTQFVEADLQPDTSLHADAVETKDAQEEHPGSKARSEIPLGPSSFECGTPYKYGIPRKEGHDYWSDILNPLEVTDRDQCAAWKEEVQNVLIFLKASLFSAVVTAFIIESYKDLKPDPNETAVVLLGRIVARLDSISNGSTVSATPNPDPSTIPFSFSPSTIRVNIFWILSLVVSLTTVLIGIVSSQWLREHQRYPAHFSPEEKFGLLNMRTEMMEKWGVAAFFSSLPVLLQLALVLFFLGLADFLVSLGVSQVTIPVVVAISLSFLFLFATTVIPAFQVFTVLSWRSTGDNNVPAPCPYHSPQARLLHLALSSRLGSIFALYTFLPIYYAMDQLVVKLKSPDWGKLFHDFVYMSFPRQFRKFLESVNKFFQRILPRYLWKAELSDQVSALSLSRSWPDLHIEWISIRRSYFPPAFSPGGPGFWENGSFKKGVEYGPPYEQIQGVTNVCGRYRYHDGIRQAAYHCFIDCISVPGLRPGQMSFATRSWQFACPYYRAVIQLLAPRNDLIYVELLPQIDALQPSLLYDEAVLLFLRKFMMGAAKWETELELLYRTYRSLDLCSPIESLVVPTTGSEMARRINRLRTVDRIGEAMFFMDPVHPNATCIQAFLVTYSLLEAYSRFSNPADEVYLRNSSIPSNIFHLSRKMLQVCEVILSDPETEQNRNFIQTISGIWTNWNLERAVSYLQGGIIWIDKLSSQNTLRVSSSLSVEDLCVAASPENVPLPDEESDLASNVQDHEPHRGNDGDNIVHPEYPHKTESA</sequence>
<dbReference type="InterPro" id="IPR045338">
    <property type="entry name" value="DUF6535"/>
</dbReference>
<dbReference type="Proteomes" id="UP001148786">
    <property type="component" value="Unassembled WGS sequence"/>
</dbReference>
<evidence type="ECO:0000256" key="1">
    <source>
        <dbReference type="SAM" id="MobiDB-lite"/>
    </source>
</evidence>
<accession>A0A9W8MVQ7</accession>
<feature type="transmembrane region" description="Helical" evidence="2">
    <location>
        <begin position="212"/>
        <end position="230"/>
    </location>
</feature>
<comment type="caution">
    <text evidence="4">The sequence shown here is derived from an EMBL/GenBank/DDBJ whole genome shotgun (WGS) entry which is preliminary data.</text>
</comment>
<feature type="compositionally biased region" description="Basic and acidic residues" evidence="1">
    <location>
        <begin position="9"/>
        <end position="18"/>
    </location>
</feature>
<evidence type="ECO:0000313" key="4">
    <source>
        <dbReference type="EMBL" id="KAJ3506675.1"/>
    </source>
</evidence>
<feature type="compositionally biased region" description="Basic and acidic residues" evidence="1">
    <location>
        <begin position="781"/>
        <end position="806"/>
    </location>
</feature>
<feature type="transmembrane region" description="Helical" evidence="2">
    <location>
        <begin position="136"/>
        <end position="154"/>
    </location>
</feature>
<evidence type="ECO:0000259" key="3">
    <source>
        <dbReference type="Pfam" id="PF20153"/>
    </source>
</evidence>
<feature type="transmembrane region" description="Helical" evidence="2">
    <location>
        <begin position="264"/>
        <end position="288"/>
    </location>
</feature>
<protein>
    <recommendedName>
        <fullName evidence="3">DUF6535 domain-containing protein</fullName>
    </recommendedName>
</protein>
<keyword evidence="5" id="KW-1185">Reference proteome</keyword>
<proteinExistence type="predicted"/>
<reference evidence="4" key="1">
    <citation type="submission" date="2022-07" db="EMBL/GenBank/DDBJ databases">
        <title>Genome Sequence of Agrocybe chaxingu.</title>
        <authorList>
            <person name="Buettner E."/>
        </authorList>
    </citation>
    <scope>NUCLEOTIDE SEQUENCE</scope>
    <source>
        <strain evidence="4">MP-N11</strain>
    </source>
</reference>
<dbReference type="OrthoDB" id="10338467at2759"/>
<dbReference type="Pfam" id="PF20153">
    <property type="entry name" value="DUF6535"/>
    <property type="match status" value="1"/>
</dbReference>
<name>A0A9W8MVQ7_9AGAR</name>
<gene>
    <name evidence="4" type="ORF">NLJ89_g6737</name>
</gene>
<dbReference type="EMBL" id="JANKHO010000739">
    <property type="protein sequence ID" value="KAJ3506675.1"/>
    <property type="molecule type" value="Genomic_DNA"/>
</dbReference>
<feature type="domain" description="DUF6535" evidence="3">
    <location>
        <begin position="111"/>
        <end position="293"/>
    </location>
</feature>
<feature type="transmembrane region" description="Helical" evidence="2">
    <location>
        <begin position="300"/>
        <end position="332"/>
    </location>
</feature>
<keyword evidence="2" id="KW-0812">Transmembrane</keyword>
<dbReference type="AlphaFoldDB" id="A0A9W8MVQ7"/>
<feature type="transmembrane region" description="Helical" evidence="2">
    <location>
        <begin position="353"/>
        <end position="378"/>
    </location>
</feature>
<keyword evidence="2" id="KW-1133">Transmembrane helix</keyword>
<keyword evidence="2" id="KW-0472">Membrane</keyword>
<feature type="region of interest" description="Disordered" evidence="1">
    <location>
        <begin position="1"/>
        <end position="26"/>
    </location>
</feature>
<feature type="region of interest" description="Disordered" evidence="1">
    <location>
        <begin position="766"/>
        <end position="806"/>
    </location>
</feature>